<name>A0A834N2K9_VESPE</name>
<reference evidence="2" key="1">
    <citation type="journal article" date="2020" name="G3 (Bethesda)">
        <title>High-Quality Assemblies for Three Invasive Social Wasps from the &lt;i&gt;Vespula&lt;/i&gt; Genus.</title>
        <authorList>
            <person name="Harrop T.W.R."/>
            <person name="Guhlin J."/>
            <person name="McLaughlin G.M."/>
            <person name="Permina E."/>
            <person name="Stockwell P."/>
            <person name="Gilligan J."/>
            <person name="Le Lec M.F."/>
            <person name="Gruber M.A.M."/>
            <person name="Quinn O."/>
            <person name="Lovegrove M."/>
            <person name="Duncan E.J."/>
            <person name="Remnant E.J."/>
            <person name="Van Eeckhoven J."/>
            <person name="Graham B."/>
            <person name="Knapp R.A."/>
            <person name="Langford K.W."/>
            <person name="Kronenberg Z."/>
            <person name="Press M.O."/>
            <person name="Eacker S.M."/>
            <person name="Wilson-Rankin E.E."/>
            <person name="Purcell J."/>
            <person name="Lester P.J."/>
            <person name="Dearden P.K."/>
        </authorList>
    </citation>
    <scope>NUCLEOTIDE SEQUENCE</scope>
    <source>
        <strain evidence="2">Volc-1</strain>
    </source>
</reference>
<comment type="caution">
    <text evidence="2">The sequence shown here is derived from an EMBL/GenBank/DDBJ whole genome shotgun (WGS) entry which is preliminary data.</text>
</comment>
<dbReference type="Proteomes" id="UP000600918">
    <property type="component" value="Unassembled WGS sequence"/>
</dbReference>
<evidence type="ECO:0000313" key="2">
    <source>
        <dbReference type="EMBL" id="KAF7394425.1"/>
    </source>
</evidence>
<evidence type="ECO:0000256" key="1">
    <source>
        <dbReference type="SAM" id="MobiDB-lite"/>
    </source>
</evidence>
<proteinExistence type="predicted"/>
<organism evidence="2 3">
    <name type="scientific">Vespula pensylvanica</name>
    <name type="common">Western yellow jacket</name>
    <name type="synonym">Wasp</name>
    <dbReference type="NCBI Taxonomy" id="30213"/>
    <lineage>
        <taxon>Eukaryota</taxon>
        <taxon>Metazoa</taxon>
        <taxon>Ecdysozoa</taxon>
        <taxon>Arthropoda</taxon>
        <taxon>Hexapoda</taxon>
        <taxon>Insecta</taxon>
        <taxon>Pterygota</taxon>
        <taxon>Neoptera</taxon>
        <taxon>Endopterygota</taxon>
        <taxon>Hymenoptera</taxon>
        <taxon>Apocrita</taxon>
        <taxon>Aculeata</taxon>
        <taxon>Vespoidea</taxon>
        <taxon>Vespidae</taxon>
        <taxon>Vespinae</taxon>
        <taxon>Vespula</taxon>
    </lineage>
</organism>
<feature type="compositionally biased region" description="Basic and acidic residues" evidence="1">
    <location>
        <begin position="22"/>
        <end position="34"/>
    </location>
</feature>
<sequence>MAAMVAMVGCSLRSVNGTTMDEGQKRDVEVRGNDENDSDIEYRRRKSKAEKRREEKRREEKRREEEIGIGVGVRVGIRKRYDERALYPSYGLLPRTEIFHVEKEAKREMKIVGGGRWKEEEER</sequence>
<accession>A0A834N2K9</accession>
<evidence type="ECO:0000313" key="3">
    <source>
        <dbReference type="Proteomes" id="UP000600918"/>
    </source>
</evidence>
<protein>
    <submittedName>
        <fullName evidence="2">Uncharacterized protein</fullName>
    </submittedName>
</protein>
<feature type="compositionally biased region" description="Basic and acidic residues" evidence="1">
    <location>
        <begin position="51"/>
        <end position="63"/>
    </location>
</feature>
<dbReference type="EMBL" id="JACSDY010000021">
    <property type="protein sequence ID" value="KAF7394425.1"/>
    <property type="molecule type" value="Genomic_DNA"/>
</dbReference>
<gene>
    <name evidence="2" type="ORF">H0235_017020</name>
</gene>
<feature type="region of interest" description="Disordered" evidence="1">
    <location>
        <begin position="12"/>
        <end position="63"/>
    </location>
</feature>
<keyword evidence="3" id="KW-1185">Reference proteome</keyword>
<dbReference type="AlphaFoldDB" id="A0A834N2K9"/>